<accession>A0A2S2P2B0</accession>
<dbReference type="EMBL" id="GGMR01010895">
    <property type="protein sequence ID" value="MBY23514.1"/>
    <property type="molecule type" value="Transcribed_RNA"/>
</dbReference>
<reference evidence="1" key="1">
    <citation type="submission" date="2018-04" db="EMBL/GenBank/DDBJ databases">
        <title>Transcriptome of Schizaphis graminum biotype I.</title>
        <authorList>
            <person name="Scully E.D."/>
            <person name="Geib S.M."/>
            <person name="Palmer N.A."/>
            <person name="Koch K."/>
            <person name="Bradshaw J."/>
            <person name="Heng-Moss T."/>
            <person name="Sarath G."/>
        </authorList>
    </citation>
    <scope>NUCLEOTIDE SEQUENCE</scope>
</reference>
<evidence type="ECO:0000313" key="1">
    <source>
        <dbReference type="EMBL" id="MBY23514.1"/>
    </source>
</evidence>
<sequence>MDDFTKNILAEWGFEDYIEKFKNEEIGHLQFMTLTESMIGRLIPKTDRGSIFLSKFIDFKENQVMNKKSLLFEKDDGTLLLVESNPIIDESILASYTSPKIITVIDPEKYVEYILKKSQNGLKILELKGILEEEFKNVLVKELIKHELLADTNYEITKHKFLLLAEGIKKIFPEESKDTYYKKYCRIEGNYRPKGKLYVKYQNLKSDIKKIGSSATITRVNDDGNNVIDVLDTLTDGLNNSSLN</sequence>
<gene>
    <name evidence="1" type="ORF">g.88594</name>
</gene>
<organism evidence="1">
    <name type="scientific">Schizaphis graminum</name>
    <name type="common">Green bug aphid</name>
    <dbReference type="NCBI Taxonomy" id="13262"/>
    <lineage>
        <taxon>Eukaryota</taxon>
        <taxon>Metazoa</taxon>
        <taxon>Ecdysozoa</taxon>
        <taxon>Arthropoda</taxon>
        <taxon>Hexapoda</taxon>
        <taxon>Insecta</taxon>
        <taxon>Pterygota</taxon>
        <taxon>Neoptera</taxon>
        <taxon>Paraneoptera</taxon>
        <taxon>Hemiptera</taxon>
        <taxon>Sternorrhyncha</taxon>
        <taxon>Aphidomorpha</taxon>
        <taxon>Aphidoidea</taxon>
        <taxon>Aphididae</taxon>
        <taxon>Aphidini</taxon>
        <taxon>Schizaphis</taxon>
    </lineage>
</organism>
<name>A0A2S2P2B0_SCHGA</name>
<proteinExistence type="predicted"/>
<dbReference type="AlphaFoldDB" id="A0A2S2P2B0"/>
<evidence type="ECO:0008006" key="2">
    <source>
        <dbReference type="Google" id="ProtNLM"/>
    </source>
</evidence>
<protein>
    <recommendedName>
        <fullName evidence="2">SAM domain-containing protein</fullName>
    </recommendedName>
</protein>